<feature type="transmembrane region" description="Helical" evidence="14">
    <location>
        <begin position="113"/>
        <end position="134"/>
    </location>
</feature>
<feature type="domain" description="Major facilitator superfamily (MFS) profile" evidence="16">
    <location>
        <begin position="22"/>
        <end position="403"/>
    </location>
</feature>
<evidence type="ECO:0000256" key="10">
    <source>
        <dbReference type="ARBA" id="ARBA00023065"/>
    </source>
</evidence>
<dbReference type="InterPro" id="IPR011701">
    <property type="entry name" value="MFS"/>
</dbReference>
<dbReference type="PANTHER" id="PTHR23501:SF188">
    <property type="entry name" value="TETRACYCLINE RESISTANCE PROTEIN"/>
    <property type="match status" value="1"/>
</dbReference>
<proteinExistence type="inferred from homology"/>
<comment type="caution">
    <text evidence="17">The sequence shown here is derived from an EMBL/GenBank/DDBJ whole genome shotgun (WGS) entry which is preliminary data.</text>
</comment>
<keyword evidence="12" id="KW-0046">Antibiotic resistance</keyword>
<reference evidence="17 18" key="1">
    <citation type="submission" date="2018-07" db="EMBL/GenBank/DDBJ databases">
        <title>Genomic Encyclopedia of Type Strains, Phase IV (KMG-IV): sequencing the most valuable type-strain genomes for metagenomic binning, comparative biology and taxonomic classification.</title>
        <authorList>
            <person name="Goeker M."/>
        </authorList>
    </citation>
    <scope>NUCLEOTIDE SEQUENCE [LARGE SCALE GENOMIC DNA]</scope>
    <source>
        <strain evidence="17 18">DSM 44952</strain>
    </source>
</reference>
<evidence type="ECO:0000256" key="9">
    <source>
        <dbReference type="ARBA" id="ARBA00022989"/>
    </source>
</evidence>
<feature type="transmembrane region" description="Helical" evidence="14">
    <location>
        <begin position="344"/>
        <end position="364"/>
    </location>
</feature>
<feature type="transmembrane region" description="Helical" evidence="14">
    <location>
        <begin position="166"/>
        <end position="184"/>
    </location>
</feature>
<evidence type="ECO:0000313" key="17">
    <source>
        <dbReference type="EMBL" id="RDI53929.1"/>
    </source>
</evidence>
<accession>A0A370HAF6</accession>
<feature type="transmembrane region" description="Helical" evidence="14">
    <location>
        <begin position="141"/>
        <end position="160"/>
    </location>
</feature>
<evidence type="ECO:0000256" key="6">
    <source>
        <dbReference type="ARBA" id="ARBA00022475"/>
    </source>
</evidence>
<comment type="subcellular location">
    <subcellularLocation>
        <location evidence="2">Cell membrane</location>
        <topology evidence="2">Multi-pass membrane protein</topology>
    </subcellularLocation>
</comment>
<evidence type="ECO:0000256" key="3">
    <source>
        <dbReference type="ARBA" id="ARBA00007520"/>
    </source>
</evidence>
<keyword evidence="4" id="KW-0813">Transport</keyword>
<evidence type="ECO:0000256" key="4">
    <source>
        <dbReference type="ARBA" id="ARBA00022448"/>
    </source>
</evidence>
<evidence type="ECO:0000256" key="11">
    <source>
        <dbReference type="ARBA" id="ARBA00023136"/>
    </source>
</evidence>
<dbReference type="PANTHER" id="PTHR23501">
    <property type="entry name" value="MAJOR FACILITATOR SUPERFAMILY"/>
    <property type="match status" value="1"/>
</dbReference>
<dbReference type="Gene3D" id="1.20.1250.20">
    <property type="entry name" value="MFS general substrate transporter like domains"/>
    <property type="match status" value="1"/>
</dbReference>
<dbReference type="Pfam" id="PF07690">
    <property type="entry name" value="MFS_1"/>
    <property type="match status" value="1"/>
</dbReference>
<dbReference type="GO" id="GO:0015297">
    <property type="term" value="F:antiporter activity"/>
    <property type="evidence" value="ECO:0007669"/>
    <property type="project" value="UniProtKB-KW"/>
</dbReference>
<name>A0A370HAF6_9NOCA</name>
<keyword evidence="8" id="KW-0375">Hydrogen ion transport</keyword>
<feature type="transmembrane region" description="Helical" evidence="14">
    <location>
        <begin position="223"/>
        <end position="240"/>
    </location>
</feature>
<evidence type="ECO:0000256" key="1">
    <source>
        <dbReference type="ARBA" id="ARBA00003279"/>
    </source>
</evidence>
<dbReference type="STRING" id="1210089.GCA_001613165_06947"/>
<evidence type="ECO:0000256" key="15">
    <source>
        <dbReference type="SAM" id="SignalP"/>
    </source>
</evidence>
<feature type="signal peptide" evidence="15">
    <location>
        <begin position="1"/>
        <end position="36"/>
    </location>
</feature>
<feature type="transmembrane region" description="Helical" evidence="14">
    <location>
        <begin position="385"/>
        <end position="402"/>
    </location>
</feature>
<feature type="transmembrane region" description="Helical" evidence="14">
    <location>
        <begin position="58"/>
        <end position="80"/>
    </location>
</feature>
<dbReference type="GO" id="GO:0046677">
    <property type="term" value="P:response to antibiotic"/>
    <property type="evidence" value="ECO:0007669"/>
    <property type="project" value="UniProtKB-KW"/>
</dbReference>
<evidence type="ECO:0000256" key="2">
    <source>
        <dbReference type="ARBA" id="ARBA00004651"/>
    </source>
</evidence>
<comment type="function">
    <text evidence="1">Resistance to tetracycline by an active tetracycline efflux. This is an energy-dependent process that decreases the accumulation of the antibiotic in whole cells. This protein functions as a metal-tetracycline/H(+) antiporter.</text>
</comment>
<dbReference type="SUPFAM" id="SSF103473">
    <property type="entry name" value="MFS general substrate transporter"/>
    <property type="match status" value="1"/>
</dbReference>
<dbReference type="Proteomes" id="UP000255355">
    <property type="component" value="Unassembled WGS sequence"/>
</dbReference>
<evidence type="ECO:0000256" key="7">
    <source>
        <dbReference type="ARBA" id="ARBA00022692"/>
    </source>
</evidence>
<dbReference type="EMBL" id="QQAZ01000002">
    <property type="protein sequence ID" value="RDI53929.1"/>
    <property type="molecule type" value="Genomic_DNA"/>
</dbReference>
<gene>
    <name evidence="17" type="ORF">DFR68_10249</name>
</gene>
<feature type="chain" id="PRO_5039200951" description="Tetracycline resistance protein" evidence="15">
    <location>
        <begin position="37"/>
        <end position="403"/>
    </location>
</feature>
<organism evidence="17 18">
    <name type="scientific">Nocardia mexicana</name>
    <dbReference type="NCBI Taxonomy" id="279262"/>
    <lineage>
        <taxon>Bacteria</taxon>
        <taxon>Bacillati</taxon>
        <taxon>Actinomycetota</taxon>
        <taxon>Actinomycetes</taxon>
        <taxon>Mycobacteriales</taxon>
        <taxon>Nocardiaceae</taxon>
        <taxon>Nocardia</taxon>
    </lineage>
</organism>
<dbReference type="PROSITE" id="PS50850">
    <property type="entry name" value="MFS"/>
    <property type="match status" value="1"/>
</dbReference>
<evidence type="ECO:0000256" key="12">
    <source>
        <dbReference type="ARBA" id="ARBA00023251"/>
    </source>
</evidence>
<keyword evidence="15" id="KW-0732">Signal</keyword>
<keyword evidence="6" id="KW-1003">Cell membrane</keyword>
<feature type="transmembrane region" description="Helical" evidence="14">
    <location>
        <begin position="291"/>
        <end position="309"/>
    </location>
</feature>
<feature type="transmembrane region" description="Helical" evidence="14">
    <location>
        <begin position="316"/>
        <end position="338"/>
    </location>
</feature>
<feature type="transmembrane region" description="Helical" evidence="14">
    <location>
        <begin position="87"/>
        <end position="107"/>
    </location>
</feature>
<sequence length="403" mass="40682">MHSLVYIARVTTTVLRRTAPPPILLLVLLATPTALSANSATTVTAALADDLGVSVSAATWVGTAFGWGVVIGTPLTTSLLRTRGLRVVVAINAALVLLGAALVAVAPALPLLLAGRAIGAAGSGGLVTIAIGVAGTARRTGAITASVGLVGAFGPLAGTALSGLSWRLPLLLAAVATAAVPALLRRLPRAVRREEVTPRDPLGIALVLGIVTAVVLIPRTPSAALGATAVLGIALVAHIARRADGFVPRAVVRSPRWVVGALAACTLSTVYFVLLYIVPHLLRAEWAPNRIGLTTLLTLACGAVTALLFTRCVHRLPAAAVGIGLPVAAAIAALLPIATATPAVYAWSTALAVFASSAGMAWYATRITEAVPPDQQRTALGLYTLAYQLGGAIGPAVATVLLA</sequence>
<keyword evidence="10" id="KW-0406">Ion transport</keyword>
<keyword evidence="18" id="KW-1185">Reference proteome</keyword>
<protein>
    <recommendedName>
        <fullName evidence="13">Tetracycline resistance protein</fullName>
    </recommendedName>
</protein>
<keyword evidence="11 14" id="KW-0472">Membrane</keyword>
<dbReference type="AlphaFoldDB" id="A0A370HAF6"/>
<keyword evidence="9 14" id="KW-1133">Transmembrane helix</keyword>
<evidence type="ECO:0000256" key="5">
    <source>
        <dbReference type="ARBA" id="ARBA00022449"/>
    </source>
</evidence>
<evidence type="ECO:0000256" key="14">
    <source>
        <dbReference type="SAM" id="Phobius"/>
    </source>
</evidence>
<evidence type="ECO:0000313" key="18">
    <source>
        <dbReference type="Proteomes" id="UP000255355"/>
    </source>
</evidence>
<evidence type="ECO:0000256" key="8">
    <source>
        <dbReference type="ARBA" id="ARBA00022781"/>
    </source>
</evidence>
<feature type="transmembrane region" description="Helical" evidence="14">
    <location>
        <begin position="261"/>
        <end position="279"/>
    </location>
</feature>
<evidence type="ECO:0000256" key="13">
    <source>
        <dbReference type="ARBA" id="ARBA00040630"/>
    </source>
</evidence>
<feature type="transmembrane region" description="Helical" evidence="14">
    <location>
        <begin position="196"/>
        <end position="217"/>
    </location>
</feature>
<keyword evidence="5" id="KW-0050">Antiport</keyword>
<comment type="similarity">
    <text evidence="3">Belongs to the major facilitator superfamily. TCR/Tet family.</text>
</comment>
<dbReference type="GO" id="GO:1902600">
    <property type="term" value="P:proton transmembrane transport"/>
    <property type="evidence" value="ECO:0007669"/>
    <property type="project" value="UniProtKB-KW"/>
</dbReference>
<keyword evidence="7 14" id="KW-0812">Transmembrane</keyword>
<evidence type="ECO:0000259" key="16">
    <source>
        <dbReference type="PROSITE" id="PS50850"/>
    </source>
</evidence>
<dbReference type="InterPro" id="IPR036259">
    <property type="entry name" value="MFS_trans_sf"/>
</dbReference>
<dbReference type="InterPro" id="IPR020846">
    <property type="entry name" value="MFS_dom"/>
</dbReference>
<dbReference type="GO" id="GO:0005886">
    <property type="term" value="C:plasma membrane"/>
    <property type="evidence" value="ECO:0007669"/>
    <property type="project" value="UniProtKB-SubCell"/>
</dbReference>
<dbReference type="OrthoDB" id="3679026at2"/>